<evidence type="ECO:0000259" key="3">
    <source>
        <dbReference type="SMART" id="SM00939"/>
    </source>
</evidence>
<dbReference type="EMBL" id="CP041695">
    <property type="protein sequence ID" value="QDP78289.1"/>
    <property type="molecule type" value="Genomic_DNA"/>
</dbReference>
<dbReference type="AlphaFoldDB" id="A0A516NHC1"/>
<evidence type="ECO:0000313" key="4">
    <source>
        <dbReference type="EMBL" id="QDP78289.1"/>
    </source>
</evidence>
<accession>A0A516NHC1</accession>
<evidence type="ECO:0000313" key="5">
    <source>
        <dbReference type="Proteomes" id="UP000317039"/>
    </source>
</evidence>
<protein>
    <submittedName>
        <fullName evidence="4">CocE/NonD family hydrolase</fullName>
    </submittedName>
</protein>
<dbReference type="Pfam" id="PF02129">
    <property type="entry name" value="Peptidase_S15"/>
    <property type="match status" value="1"/>
</dbReference>
<dbReference type="GO" id="GO:0008239">
    <property type="term" value="F:dipeptidyl-peptidase activity"/>
    <property type="evidence" value="ECO:0007669"/>
    <property type="project" value="InterPro"/>
</dbReference>
<dbReference type="PANTHER" id="PTHR43056">
    <property type="entry name" value="PEPTIDASE S9 PROLYL OLIGOPEPTIDASE"/>
    <property type="match status" value="1"/>
</dbReference>
<feature type="chain" id="PRO_5021902619" evidence="2">
    <location>
        <begin position="34"/>
        <end position="681"/>
    </location>
</feature>
<dbReference type="InterPro" id="IPR005674">
    <property type="entry name" value="CocE/Ser_esterase"/>
</dbReference>
<gene>
    <name evidence="4" type="ORF">FOH10_05565</name>
</gene>
<dbReference type="SUPFAM" id="SSF53474">
    <property type="entry name" value="alpha/beta-Hydrolases"/>
    <property type="match status" value="1"/>
</dbReference>
<proteinExistence type="predicted"/>
<evidence type="ECO:0000256" key="2">
    <source>
        <dbReference type="SAM" id="SignalP"/>
    </source>
</evidence>
<name>A0A516NHC1_9NOCA</name>
<evidence type="ECO:0000256" key="1">
    <source>
        <dbReference type="ARBA" id="ARBA00022801"/>
    </source>
</evidence>
<keyword evidence="1 4" id="KW-0378">Hydrolase</keyword>
<keyword evidence="2" id="KW-0732">Signal</keyword>
<dbReference type="KEGG" id="nod:FOH10_05565"/>
<organism evidence="4 5">
    <name type="scientific">Nocardia otitidiscaviarum</name>
    <dbReference type="NCBI Taxonomy" id="1823"/>
    <lineage>
        <taxon>Bacteria</taxon>
        <taxon>Bacillati</taxon>
        <taxon>Actinomycetota</taxon>
        <taxon>Actinomycetes</taxon>
        <taxon>Mycobacteriales</taxon>
        <taxon>Nocardiaceae</taxon>
        <taxon>Nocardia</taxon>
    </lineage>
</organism>
<dbReference type="InterPro" id="IPR000383">
    <property type="entry name" value="Xaa-Pro-like_dom"/>
</dbReference>
<dbReference type="InterPro" id="IPR008979">
    <property type="entry name" value="Galactose-bd-like_sf"/>
</dbReference>
<reference evidence="4 5" key="1">
    <citation type="submission" date="2019-07" db="EMBL/GenBank/DDBJ databases">
        <title>Complete Genome Sequence and Methylome Analysis of Nocardia otitidis-caviarum NEB252.</title>
        <authorList>
            <person name="Fomenkov A."/>
            <person name="Anton B.P."/>
            <person name="Vincze T."/>
            <person name="Roberts R.J."/>
        </authorList>
    </citation>
    <scope>NUCLEOTIDE SEQUENCE [LARGE SCALE GENOMIC DNA]</scope>
    <source>
        <strain evidence="4 5">NEB252</strain>
    </source>
</reference>
<feature type="domain" description="Xaa-Pro dipeptidyl-peptidase C-terminal" evidence="3">
    <location>
        <begin position="403"/>
        <end position="672"/>
    </location>
</feature>
<dbReference type="SMART" id="SM00939">
    <property type="entry name" value="PepX_C"/>
    <property type="match status" value="1"/>
</dbReference>
<feature type="signal peptide" evidence="2">
    <location>
        <begin position="1"/>
        <end position="33"/>
    </location>
</feature>
<dbReference type="Gene3D" id="3.40.50.1820">
    <property type="entry name" value="alpha/beta hydrolase"/>
    <property type="match status" value="1"/>
</dbReference>
<dbReference type="Gene3D" id="2.60.120.260">
    <property type="entry name" value="Galactose-binding domain-like"/>
    <property type="match status" value="1"/>
</dbReference>
<dbReference type="Proteomes" id="UP000317039">
    <property type="component" value="Chromosome"/>
</dbReference>
<dbReference type="InterPro" id="IPR013736">
    <property type="entry name" value="Xaa-Pro_dipept_C"/>
</dbReference>
<dbReference type="InterPro" id="IPR050585">
    <property type="entry name" value="Xaa-Pro_dipeptidyl-ppase/CocE"/>
</dbReference>
<dbReference type="SUPFAM" id="SSF49785">
    <property type="entry name" value="Galactose-binding domain-like"/>
    <property type="match status" value="1"/>
</dbReference>
<dbReference type="Pfam" id="PF08530">
    <property type="entry name" value="PepX_C"/>
    <property type="match status" value="1"/>
</dbReference>
<dbReference type="InterPro" id="IPR029058">
    <property type="entry name" value="AB_hydrolase_fold"/>
</dbReference>
<sequence>MLSRGGRRWLRSGAVLIPAVIAATMLTAPVAPVAPDGGTRGAQWLSDYESAPKYPGVHIDWDVPVTMSDGTVLKANVYRPADADGPIAERLPTIVNITPYTKLMQNLVDSAIAMPVLYDVITRLAQMIDLSAFGFAGLSDLIQTAPAGMGRIFAGVDRKLIQSGYTMVVVDARGTGFSQGTWDVFGPREQLDAREITEWAGSQPWSTGKVGMTGVSYCAINQLHAAQQGSTSLAAIFPVDSGNDLLHDIAGTGGAFGAGFLVPWLGAVNVLKFLPDLESILAGRFDWQWFTDRVDSPLVMADVLAGFLFSQRADQVPQPTLDLLDPSDPQHRAWLGGVDDITTPTFMVGSWYDLFAYSEVKAFNDIPLPSSQKKLLMGHGYHGTPLGRVGEPGKPPRLDVLQRAWFDKWLKGIDNGIDEYDPYTLYQQGGGWTSTDQFPRAGAEHRRLYLSGRPSGTTTFPVVHDGSLDPEVPIDAQRLTVAPGLTTLCSRDAAQITAGAIAVLDICAADSRIAETNALTFTSAPVAEPTEVSGPIAIHLNTVHDTSDGYWTVTLNDVAPDGRSTSISSGQLVSSFREIDDARSTRSANGDYTDPYPTLALQARKPTVPGEPTTLDISLLATDAILQPGHRLRVDVYAGNFPRGVPMGLTLTDSRLAPQHLLLDPNAPSWINIPLGGNPGW</sequence>
<dbReference type="PANTHER" id="PTHR43056:SF10">
    <property type="entry name" value="COCE_NOND FAMILY, PUTATIVE (AFU_ORTHOLOGUE AFUA_7G00600)-RELATED"/>
    <property type="match status" value="1"/>
</dbReference>
<dbReference type="NCBIfam" id="TIGR00976">
    <property type="entry name" value="CocE_NonD"/>
    <property type="match status" value="1"/>
</dbReference>